<evidence type="ECO:0000259" key="2">
    <source>
        <dbReference type="Pfam" id="PF07727"/>
    </source>
</evidence>
<reference evidence="3" key="1">
    <citation type="submission" date="2021-03" db="EMBL/GenBank/DDBJ databases">
        <title>Draft genome sequence of rust myrtle Austropuccinia psidii MF-1, a brazilian biotype.</title>
        <authorList>
            <person name="Quecine M.C."/>
            <person name="Pachon D.M.R."/>
            <person name="Bonatelli M.L."/>
            <person name="Correr F.H."/>
            <person name="Franceschini L.M."/>
            <person name="Leite T.F."/>
            <person name="Margarido G.R.A."/>
            <person name="Almeida C.A."/>
            <person name="Ferrarezi J.A."/>
            <person name="Labate C.A."/>
        </authorList>
    </citation>
    <scope>NUCLEOTIDE SEQUENCE</scope>
    <source>
        <strain evidence="3">MF-1</strain>
    </source>
</reference>
<proteinExistence type="predicted"/>
<feature type="region of interest" description="Disordered" evidence="1">
    <location>
        <begin position="84"/>
        <end position="108"/>
    </location>
</feature>
<protein>
    <recommendedName>
        <fullName evidence="2">Reverse transcriptase Ty1/copia-type domain-containing protein</fullName>
    </recommendedName>
</protein>
<dbReference type="EMBL" id="AVOT02016827">
    <property type="protein sequence ID" value="MBW0502451.1"/>
    <property type="molecule type" value="Genomic_DNA"/>
</dbReference>
<feature type="region of interest" description="Disordered" evidence="1">
    <location>
        <begin position="36"/>
        <end position="55"/>
    </location>
</feature>
<sequence>MSIGLENTSDSPEVVFTILSVELYTPVPVLAAAEVEDSNDVSSPGSSPPPSCAQSGWVMEKVPVTAPDDISSSIYTSNTLHSKRNRGRNVAMASSNPKNYSQANSNENSVDWKEAIAKEISSIEENGVCVPVETPSNANILGSTWVFREKEDQGESIVKYKAVLWVQGFSQREGVDYNKTYSPTGRMTSLRFLLSHYTSLDLKIHQMDVKTAFLHGTPE</sequence>
<dbReference type="InterPro" id="IPR013103">
    <property type="entry name" value="RVT_2"/>
</dbReference>
<dbReference type="OrthoDB" id="3054497at2759"/>
<evidence type="ECO:0000256" key="1">
    <source>
        <dbReference type="SAM" id="MobiDB-lite"/>
    </source>
</evidence>
<organism evidence="3 4">
    <name type="scientific">Austropuccinia psidii MF-1</name>
    <dbReference type="NCBI Taxonomy" id="1389203"/>
    <lineage>
        <taxon>Eukaryota</taxon>
        <taxon>Fungi</taxon>
        <taxon>Dikarya</taxon>
        <taxon>Basidiomycota</taxon>
        <taxon>Pucciniomycotina</taxon>
        <taxon>Pucciniomycetes</taxon>
        <taxon>Pucciniales</taxon>
        <taxon>Sphaerophragmiaceae</taxon>
        <taxon>Austropuccinia</taxon>
    </lineage>
</organism>
<evidence type="ECO:0000313" key="4">
    <source>
        <dbReference type="Proteomes" id="UP000765509"/>
    </source>
</evidence>
<accession>A0A9Q3HEW4</accession>
<dbReference type="Proteomes" id="UP000765509">
    <property type="component" value="Unassembled WGS sequence"/>
</dbReference>
<feature type="compositionally biased region" description="Polar residues" evidence="1">
    <location>
        <begin position="92"/>
        <end position="108"/>
    </location>
</feature>
<gene>
    <name evidence="3" type="ORF">O181_042166</name>
</gene>
<keyword evidence="4" id="KW-1185">Reference proteome</keyword>
<dbReference type="AlphaFoldDB" id="A0A9Q3HEW4"/>
<name>A0A9Q3HEW4_9BASI</name>
<feature type="domain" description="Reverse transcriptase Ty1/copia-type" evidence="2">
    <location>
        <begin position="132"/>
        <end position="217"/>
    </location>
</feature>
<comment type="caution">
    <text evidence="3">The sequence shown here is derived from an EMBL/GenBank/DDBJ whole genome shotgun (WGS) entry which is preliminary data.</text>
</comment>
<dbReference type="Pfam" id="PF07727">
    <property type="entry name" value="RVT_2"/>
    <property type="match status" value="1"/>
</dbReference>
<evidence type="ECO:0000313" key="3">
    <source>
        <dbReference type="EMBL" id="MBW0502451.1"/>
    </source>
</evidence>